<accession>A0A2P2PYP6</accession>
<organism evidence="1">
    <name type="scientific">Rhizophora mucronata</name>
    <name type="common">Asiatic mangrove</name>
    <dbReference type="NCBI Taxonomy" id="61149"/>
    <lineage>
        <taxon>Eukaryota</taxon>
        <taxon>Viridiplantae</taxon>
        <taxon>Streptophyta</taxon>
        <taxon>Embryophyta</taxon>
        <taxon>Tracheophyta</taxon>
        <taxon>Spermatophyta</taxon>
        <taxon>Magnoliopsida</taxon>
        <taxon>eudicotyledons</taxon>
        <taxon>Gunneridae</taxon>
        <taxon>Pentapetalae</taxon>
        <taxon>rosids</taxon>
        <taxon>fabids</taxon>
        <taxon>Malpighiales</taxon>
        <taxon>Rhizophoraceae</taxon>
        <taxon>Rhizophora</taxon>
    </lineage>
</organism>
<dbReference type="EMBL" id="GGEC01079397">
    <property type="protein sequence ID" value="MBX59881.1"/>
    <property type="molecule type" value="Transcribed_RNA"/>
</dbReference>
<proteinExistence type="predicted"/>
<sequence length="33" mass="3886">MAYMVCYQTFCMLKHPMAALDCHMIVNFFLSKP</sequence>
<reference evidence="1" key="1">
    <citation type="submission" date="2018-02" db="EMBL/GenBank/DDBJ databases">
        <title>Rhizophora mucronata_Transcriptome.</title>
        <authorList>
            <person name="Meera S.P."/>
            <person name="Sreeshan A."/>
            <person name="Augustine A."/>
        </authorList>
    </citation>
    <scope>NUCLEOTIDE SEQUENCE</scope>
    <source>
        <tissue evidence="1">Leaf</tissue>
    </source>
</reference>
<evidence type="ECO:0000313" key="1">
    <source>
        <dbReference type="EMBL" id="MBX59881.1"/>
    </source>
</evidence>
<dbReference type="AlphaFoldDB" id="A0A2P2PYP6"/>
<name>A0A2P2PYP6_RHIMU</name>
<protein>
    <submittedName>
        <fullName evidence="1">Uncharacterized protein</fullName>
    </submittedName>
</protein>